<keyword evidence="3" id="KW-1185">Reference proteome</keyword>
<comment type="caution">
    <text evidence="2">The sequence shown here is derived from an EMBL/GenBank/DDBJ whole genome shotgun (WGS) entry which is preliminary data.</text>
</comment>
<proteinExistence type="predicted"/>
<gene>
    <name evidence="2" type="ORF">OJ252_2788</name>
</gene>
<feature type="region of interest" description="Disordered" evidence="1">
    <location>
        <begin position="561"/>
        <end position="583"/>
    </location>
</feature>
<feature type="compositionally biased region" description="Low complexity" evidence="1">
    <location>
        <begin position="562"/>
        <end position="579"/>
    </location>
</feature>
<accession>A0ABQ8P496</accession>
<organism evidence="2 3">
    <name type="scientific">Cryptosporidium canis</name>
    <dbReference type="NCBI Taxonomy" id="195482"/>
    <lineage>
        <taxon>Eukaryota</taxon>
        <taxon>Sar</taxon>
        <taxon>Alveolata</taxon>
        <taxon>Apicomplexa</taxon>
        <taxon>Conoidasida</taxon>
        <taxon>Coccidia</taxon>
        <taxon>Eucoccidiorida</taxon>
        <taxon>Eimeriorina</taxon>
        <taxon>Cryptosporidiidae</taxon>
        <taxon>Cryptosporidium</taxon>
    </lineage>
</organism>
<reference evidence="2" key="1">
    <citation type="submission" date="2022-10" db="EMBL/GenBank/DDBJ databases">
        <title>Adaptive evolution leads to modifications in subtelomeric GC content in a zoonotic Cryptosporidium species.</title>
        <authorList>
            <person name="Li J."/>
            <person name="Feng Y."/>
            <person name="Xiao L."/>
        </authorList>
    </citation>
    <scope>NUCLEOTIDE SEQUENCE</scope>
    <source>
        <strain evidence="2">25894</strain>
    </source>
</reference>
<evidence type="ECO:0000313" key="2">
    <source>
        <dbReference type="EMBL" id="KAJ1607715.1"/>
    </source>
</evidence>
<name>A0ABQ8P496_9CRYT</name>
<evidence type="ECO:0008006" key="4">
    <source>
        <dbReference type="Google" id="ProtNLM"/>
    </source>
</evidence>
<evidence type="ECO:0000256" key="1">
    <source>
        <dbReference type="SAM" id="MobiDB-lite"/>
    </source>
</evidence>
<protein>
    <recommendedName>
        <fullName evidence="4">Sec1 family protein</fullName>
    </recommendedName>
</protein>
<feature type="region of interest" description="Disordered" evidence="1">
    <location>
        <begin position="375"/>
        <end position="414"/>
    </location>
</feature>
<dbReference type="EMBL" id="JAPCXB010000116">
    <property type="protein sequence ID" value="KAJ1607715.1"/>
    <property type="molecule type" value="Genomic_DNA"/>
</dbReference>
<sequence length="891" mass="99745">MASSDLREFAEKVRGGSSEGVEFLFVTKAVEGCLISQEALSELLDFDIFCIDWQEFSESPKYTVESFGRVNSLNFVTQEPLIHVLGEILSVLESAQNEGIELRSRIYLPYASEAHVEYAKNLGVLSEEIPVRGGRIQLSKFDFASILSEVGRVFGSLDISIETESWISVFFCNASLVCNSTWASVYATCNETRSSLSPILEDEIEEIYSSVQSERRNQCLGKSLMPRLFSKESVKSDPGQLKLDNLPSSLRRSYSKHVLLLMSFVQQITGDSFLESESCVLNLLSMGPTSNIISKAMQESYSEMLRACPRARPAKAAGSRKDEVTLLIMDRTLDCVSPIYSPILNMNLPEDGDFPRLDDGILEFLDDFMLSNPRGSGLDCTEPSGKLGKEGEPRKEEAPRPKGQDPKESGSDLGSLEEGLIHEVTNPVYLSIMLDPEKLQKDLILSQRYPILSYRFISALEDLQGLVSSKERSFPAALKKDVAKRIDSIMEICPIYGHQSWMFLLLSLNQSQYTRRFWSEISEVLDCRPHQILGQKRTQVLSIVYKYLSIIQNDIISSSGDLSMKSPSTQTSSSSLSPKIRQSPNEEEEVVVIGKMVSTLLQIREMLLPDSITTISKRLEDFSLNPLLRSSQDLKLELSSLLQILHYFLVPMFPLDTVSFNSIFVSKLRKRFTTCSFESMNARDQGGLAPENPSQFIRRVVSLAVSCSSYEGPDCKLSPFNLEQMVESAQPSGPPPGLGGLNQRLNSIRSARKQVKYKSFRNFQLSPFLPENTQLRRELQTYSLVSQVALYVLESLLAGERTASSEWLKADLKMSSVASPSEESDLQSLRNRLKETRKTLVINMIGSISMLEIGEIERISKQFIEHVNIVVLTDHIGSATSITNSLITLRL</sequence>
<evidence type="ECO:0000313" key="3">
    <source>
        <dbReference type="Proteomes" id="UP001071777"/>
    </source>
</evidence>
<dbReference type="Proteomes" id="UP001071777">
    <property type="component" value="Unassembled WGS sequence"/>
</dbReference>
<feature type="compositionally biased region" description="Basic and acidic residues" evidence="1">
    <location>
        <begin position="387"/>
        <end position="410"/>
    </location>
</feature>